<evidence type="ECO:0000313" key="4">
    <source>
        <dbReference type="Proteomes" id="UP001528912"/>
    </source>
</evidence>
<dbReference type="EMBL" id="JAROAV010000037">
    <property type="protein sequence ID" value="MDF8265529.1"/>
    <property type="molecule type" value="Genomic_DNA"/>
</dbReference>
<evidence type="ECO:0000256" key="2">
    <source>
        <dbReference type="RuleBase" id="RU003452"/>
    </source>
</evidence>
<dbReference type="Pfam" id="PF00797">
    <property type="entry name" value="Acetyltransf_2"/>
    <property type="match status" value="1"/>
</dbReference>
<protein>
    <submittedName>
        <fullName evidence="3">Arylamine N-acetyltransferase</fullName>
    </submittedName>
</protein>
<organism evidence="3 4">
    <name type="scientific">Luteipulveratus flavus</name>
    <dbReference type="NCBI Taxonomy" id="3031728"/>
    <lineage>
        <taxon>Bacteria</taxon>
        <taxon>Bacillati</taxon>
        <taxon>Actinomycetota</taxon>
        <taxon>Actinomycetes</taxon>
        <taxon>Micrococcales</taxon>
        <taxon>Dermacoccaceae</taxon>
        <taxon>Luteipulveratus</taxon>
    </lineage>
</organism>
<proteinExistence type="inferred from homology"/>
<dbReference type="Gene3D" id="3.30.2140.20">
    <property type="match status" value="1"/>
</dbReference>
<dbReference type="RefSeq" id="WP_277192852.1">
    <property type="nucleotide sequence ID" value="NZ_JAROAV010000037.1"/>
</dbReference>
<name>A0ABT6C9E4_9MICO</name>
<evidence type="ECO:0000256" key="1">
    <source>
        <dbReference type="ARBA" id="ARBA00006547"/>
    </source>
</evidence>
<reference evidence="3 4" key="1">
    <citation type="submission" date="2023-03" db="EMBL/GenBank/DDBJ databases">
        <title>YIM 133296 draft genome.</title>
        <authorList>
            <person name="Xiong L."/>
        </authorList>
    </citation>
    <scope>NUCLEOTIDE SEQUENCE [LARGE SCALE GENOMIC DNA]</scope>
    <source>
        <strain evidence="3 4">YIM 133296</strain>
    </source>
</reference>
<gene>
    <name evidence="3" type="ORF">P4R38_14865</name>
</gene>
<dbReference type="Proteomes" id="UP001528912">
    <property type="component" value="Unassembled WGS sequence"/>
</dbReference>
<comment type="caution">
    <text evidence="3">The sequence shown here is derived from an EMBL/GenBank/DDBJ whole genome shotgun (WGS) entry which is preliminary data.</text>
</comment>
<keyword evidence="4" id="KW-1185">Reference proteome</keyword>
<dbReference type="InterPro" id="IPR001447">
    <property type="entry name" value="Arylamine_N-AcTrfase"/>
</dbReference>
<dbReference type="PANTHER" id="PTHR11786:SF0">
    <property type="entry name" value="ARYLAMINE N-ACETYLTRANSFERASE 4-RELATED"/>
    <property type="match status" value="1"/>
</dbReference>
<comment type="similarity">
    <text evidence="1 2">Belongs to the arylamine N-acetyltransferase family.</text>
</comment>
<dbReference type="PANTHER" id="PTHR11786">
    <property type="entry name" value="N-HYDROXYARYLAMINE O-ACETYLTRANSFERASE"/>
    <property type="match status" value="1"/>
</dbReference>
<dbReference type="SUPFAM" id="SSF54001">
    <property type="entry name" value="Cysteine proteinases"/>
    <property type="match status" value="1"/>
</dbReference>
<evidence type="ECO:0000313" key="3">
    <source>
        <dbReference type="EMBL" id="MDF8265529.1"/>
    </source>
</evidence>
<accession>A0ABT6C9E4</accession>
<dbReference type="PRINTS" id="PR01543">
    <property type="entry name" value="ANATRNSFRASE"/>
</dbReference>
<dbReference type="InterPro" id="IPR053710">
    <property type="entry name" value="Arylamine_NAT_domain_sf"/>
</dbReference>
<dbReference type="InterPro" id="IPR038765">
    <property type="entry name" value="Papain-like_cys_pep_sf"/>
</dbReference>
<sequence length="190" mass="20800">MSRRSSRRAPQGEPYRDHGARDAYLDRLGVIRRPPSLEALTELQRAHVERVPYETIWLALGRQVGIDVGSSVSRILSGWGGYCFHLNGAFHWLLGELGYDARLHRGGVQGGRQDAPPGATGEHAVITVRLDSADWLVDVGLGSCVGAVSAQRRSADVVRLLKGATYRRFDANGFARAGMRVERRVVAAGR</sequence>